<feature type="compositionally biased region" description="Acidic residues" evidence="2">
    <location>
        <begin position="360"/>
        <end position="369"/>
    </location>
</feature>
<dbReference type="EMBL" id="JAULSO010000002">
    <property type="protein sequence ID" value="KAK3687453.1"/>
    <property type="molecule type" value="Genomic_DNA"/>
</dbReference>
<comment type="caution">
    <text evidence="3">The sequence shown here is derived from an EMBL/GenBank/DDBJ whole genome shotgun (WGS) entry which is preliminary data.</text>
</comment>
<feature type="region of interest" description="Disordered" evidence="2">
    <location>
        <begin position="608"/>
        <end position="630"/>
    </location>
</feature>
<dbReference type="AlphaFoldDB" id="A0AAE1CBE8"/>
<sequence>MVSNDREVSPAIDAIIDRFYKAFAEEAILHISSEKAASDQSKSALIGARKKREEERARIRLQMKCLEQNLADLARADDADVKKLDELERESGKRMMECLKKANTKAMMSILQEQHVFELHATEAAAEAADTRTLQAHNDCHSGDDIYSATPIPDLAPTDGQPRPEAPTAPTESTPDSRSAHVINASSQENPSGKRPYREVRNHSLRQFAEQDNMTRAKKRNLGRTISFAEVYQDGQPQYKHTIVEHPKGSGEWYILRCDEHGYHFKENPLPAAAKHLNGQDHDFIPKSFDMAVQHIGFRVLGCNAEKATINNEMCRIAYAAHYQPPKPGSKKSRNATSSTAAAASGEGLSGTGPGHEEAGPEPETEPESEANANDHNSRATGKSPVGMDEPVVGSFYRFLYDRRWYASLVLPTGSLEPVGMAGSLAEIDDRPPPCYEYDKENKKIVGWAKGFEDNGTNRAKRKYPVMTFRKDMVIPLTGDFGYPTTGRALLSWALSKQLTPIDLENSADADKFKGLIGYDSACKLLARIKHQKQLHTITETSSGLGPYRNELLPAPAAARQDSASLQADIADLVAMLKESTSPKRDEVQQANAITTQNIDAAQSLHQQTNIGGNSTGTAPSNDPGTTSHSFASNAALAARAAMQLSFSLSLPSPSPVASPSAPHMGPATPR</sequence>
<reference evidence="3" key="2">
    <citation type="submission" date="2023-06" db="EMBL/GenBank/DDBJ databases">
        <authorList>
            <consortium name="Lawrence Berkeley National Laboratory"/>
            <person name="Haridas S."/>
            <person name="Hensen N."/>
            <person name="Bonometti L."/>
            <person name="Westerberg I."/>
            <person name="Brannstrom I.O."/>
            <person name="Guillou S."/>
            <person name="Cros-Aarteil S."/>
            <person name="Calhoun S."/>
            <person name="Kuo A."/>
            <person name="Mondo S."/>
            <person name="Pangilinan J."/>
            <person name="Riley R."/>
            <person name="Labutti K."/>
            <person name="Andreopoulos B."/>
            <person name="Lipzen A."/>
            <person name="Chen C."/>
            <person name="Yanf M."/>
            <person name="Daum C."/>
            <person name="Ng V."/>
            <person name="Clum A."/>
            <person name="Steindorff A."/>
            <person name="Ohm R."/>
            <person name="Martin F."/>
            <person name="Silar P."/>
            <person name="Natvig D."/>
            <person name="Lalanne C."/>
            <person name="Gautier V."/>
            <person name="Ament-Velasquez S.L."/>
            <person name="Kruys A."/>
            <person name="Hutchinson M.I."/>
            <person name="Powell A.J."/>
            <person name="Barry K."/>
            <person name="Miller A.N."/>
            <person name="Grigoriev I.V."/>
            <person name="Debuchy R."/>
            <person name="Gladieux P."/>
            <person name="Thoren M.H."/>
            <person name="Johannesson H."/>
        </authorList>
    </citation>
    <scope>NUCLEOTIDE SEQUENCE</scope>
    <source>
        <strain evidence="3">CBS 314.62</strain>
    </source>
</reference>
<feature type="coiled-coil region" evidence="1">
    <location>
        <begin position="49"/>
        <end position="76"/>
    </location>
</feature>
<feature type="region of interest" description="Disordered" evidence="2">
    <location>
        <begin position="325"/>
        <end position="387"/>
    </location>
</feature>
<dbReference type="Proteomes" id="UP001270362">
    <property type="component" value="Unassembled WGS sequence"/>
</dbReference>
<feature type="compositionally biased region" description="Polar residues" evidence="2">
    <location>
        <begin position="372"/>
        <end position="381"/>
    </location>
</feature>
<accession>A0AAE1CBE8</accession>
<feature type="compositionally biased region" description="Low complexity" evidence="2">
    <location>
        <begin position="336"/>
        <end position="347"/>
    </location>
</feature>
<gene>
    <name evidence="3" type="ORF">B0T22DRAFT_457242</name>
</gene>
<proteinExistence type="predicted"/>
<organism evidence="3 4">
    <name type="scientific">Podospora appendiculata</name>
    <dbReference type="NCBI Taxonomy" id="314037"/>
    <lineage>
        <taxon>Eukaryota</taxon>
        <taxon>Fungi</taxon>
        <taxon>Dikarya</taxon>
        <taxon>Ascomycota</taxon>
        <taxon>Pezizomycotina</taxon>
        <taxon>Sordariomycetes</taxon>
        <taxon>Sordariomycetidae</taxon>
        <taxon>Sordariales</taxon>
        <taxon>Podosporaceae</taxon>
        <taxon>Podospora</taxon>
    </lineage>
</organism>
<keyword evidence="1" id="KW-0175">Coiled coil</keyword>
<keyword evidence="4" id="KW-1185">Reference proteome</keyword>
<protein>
    <submittedName>
        <fullName evidence="3">Uncharacterized protein</fullName>
    </submittedName>
</protein>
<reference evidence="3" key="1">
    <citation type="journal article" date="2023" name="Mol. Phylogenet. Evol.">
        <title>Genome-scale phylogeny and comparative genomics of the fungal order Sordariales.</title>
        <authorList>
            <person name="Hensen N."/>
            <person name="Bonometti L."/>
            <person name="Westerberg I."/>
            <person name="Brannstrom I.O."/>
            <person name="Guillou S."/>
            <person name="Cros-Aarteil S."/>
            <person name="Calhoun S."/>
            <person name="Haridas S."/>
            <person name="Kuo A."/>
            <person name="Mondo S."/>
            <person name="Pangilinan J."/>
            <person name="Riley R."/>
            <person name="LaButti K."/>
            <person name="Andreopoulos B."/>
            <person name="Lipzen A."/>
            <person name="Chen C."/>
            <person name="Yan M."/>
            <person name="Daum C."/>
            <person name="Ng V."/>
            <person name="Clum A."/>
            <person name="Steindorff A."/>
            <person name="Ohm R.A."/>
            <person name="Martin F."/>
            <person name="Silar P."/>
            <person name="Natvig D.O."/>
            <person name="Lalanne C."/>
            <person name="Gautier V."/>
            <person name="Ament-Velasquez S.L."/>
            <person name="Kruys A."/>
            <person name="Hutchinson M.I."/>
            <person name="Powell A.J."/>
            <person name="Barry K."/>
            <person name="Miller A.N."/>
            <person name="Grigoriev I.V."/>
            <person name="Debuchy R."/>
            <person name="Gladieux P."/>
            <person name="Hiltunen Thoren M."/>
            <person name="Johannesson H."/>
        </authorList>
    </citation>
    <scope>NUCLEOTIDE SEQUENCE</scope>
    <source>
        <strain evidence="3">CBS 314.62</strain>
    </source>
</reference>
<name>A0AAE1CBE8_9PEZI</name>
<evidence type="ECO:0000256" key="2">
    <source>
        <dbReference type="SAM" id="MobiDB-lite"/>
    </source>
</evidence>
<feature type="compositionally biased region" description="Low complexity" evidence="2">
    <location>
        <begin position="649"/>
        <end position="663"/>
    </location>
</feature>
<feature type="region of interest" description="Disordered" evidence="2">
    <location>
        <begin position="649"/>
        <end position="671"/>
    </location>
</feature>
<feature type="region of interest" description="Disordered" evidence="2">
    <location>
        <begin position="137"/>
        <end position="197"/>
    </location>
</feature>
<evidence type="ECO:0000256" key="1">
    <source>
        <dbReference type="SAM" id="Coils"/>
    </source>
</evidence>
<evidence type="ECO:0000313" key="3">
    <source>
        <dbReference type="EMBL" id="KAK3687453.1"/>
    </source>
</evidence>
<evidence type="ECO:0000313" key="4">
    <source>
        <dbReference type="Proteomes" id="UP001270362"/>
    </source>
</evidence>